<dbReference type="SUPFAM" id="SSF55785">
    <property type="entry name" value="PYP-like sensor domain (PAS domain)"/>
    <property type="match status" value="1"/>
</dbReference>
<evidence type="ECO:0000256" key="6">
    <source>
        <dbReference type="ARBA" id="ARBA00022777"/>
    </source>
</evidence>
<dbReference type="KEGG" id="pfer:IRI77_34470"/>
<feature type="transmembrane region" description="Helical" evidence="10">
    <location>
        <begin position="267"/>
        <end position="287"/>
    </location>
</feature>
<dbReference type="PROSITE" id="PS50109">
    <property type="entry name" value="HIS_KIN"/>
    <property type="match status" value="1"/>
</dbReference>
<keyword evidence="6" id="KW-0418">Kinase</keyword>
<gene>
    <name evidence="13" type="ORF">IRI77_34470</name>
</gene>
<evidence type="ECO:0000256" key="1">
    <source>
        <dbReference type="ARBA" id="ARBA00000085"/>
    </source>
</evidence>
<dbReference type="InterPro" id="IPR013767">
    <property type="entry name" value="PAS_fold"/>
</dbReference>
<dbReference type="GO" id="GO:0006355">
    <property type="term" value="P:regulation of DNA-templated transcription"/>
    <property type="evidence" value="ECO:0007669"/>
    <property type="project" value="InterPro"/>
</dbReference>
<keyword evidence="3" id="KW-0597">Phosphoprotein</keyword>
<feature type="region of interest" description="Disordered" evidence="9">
    <location>
        <begin position="694"/>
        <end position="714"/>
    </location>
</feature>
<comment type="catalytic activity">
    <reaction evidence="1">
        <text>ATP + protein L-histidine = ADP + protein N-phospho-L-histidine.</text>
        <dbReference type="EC" id="2.7.13.3"/>
    </reaction>
</comment>
<name>A0A7S7SL77_PALFE</name>
<feature type="transmembrane region" description="Helical" evidence="10">
    <location>
        <begin position="196"/>
        <end position="218"/>
    </location>
</feature>
<dbReference type="GO" id="GO:0000155">
    <property type="term" value="F:phosphorelay sensor kinase activity"/>
    <property type="evidence" value="ECO:0007669"/>
    <property type="project" value="InterPro"/>
</dbReference>
<dbReference type="SMART" id="SM00387">
    <property type="entry name" value="HATPase_c"/>
    <property type="match status" value="1"/>
</dbReference>
<dbReference type="EC" id="2.7.13.3" evidence="2"/>
<dbReference type="Gene3D" id="3.30.565.10">
    <property type="entry name" value="Histidine kinase-like ATPase, C-terminal domain"/>
    <property type="match status" value="1"/>
</dbReference>
<dbReference type="InterPro" id="IPR036034">
    <property type="entry name" value="PDZ_sf"/>
</dbReference>
<dbReference type="CDD" id="cd00130">
    <property type="entry name" value="PAS"/>
    <property type="match status" value="1"/>
</dbReference>
<feature type="transmembrane region" description="Helical" evidence="10">
    <location>
        <begin position="230"/>
        <end position="255"/>
    </location>
</feature>
<dbReference type="SMART" id="SM00091">
    <property type="entry name" value="PAS"/>
    <property type="match status" value="1"/>
</dbReference>
<dbReference type="Gene3D" id="3.30.450.20">
    <property type="entry name" value="PAS domain"/>
    <property type="match status" value="1"/>
</dbReference>
<dbReference type="InterPro" id="IPR003594">
    <property type="entry name" value="HATPase_dom"/>
</dbReference>
<evidence type="ECO:0000259" key="12">
    <source>
        <dbReference type="PROSITE" id="PS50112"/>
    </source>
</evidence>
<dbReference type="Pfam" id="PF02518">
    <property type="entry name" value="HATPase_c"/>
    <property type="match status" value="1"/>
</dbReference>
<dbReference type="InterPro" id="IPR036890">
    <property type="entry name" value="HATPase_C_sf"/>
</dbReference>
<dbReference type="Pfam" id="PF00989">
    <property type="entry name" value="PAS"/>
    <property type="match status" value="1"/>
</dbReference>
<dbReference type="InterPro" id="IPR029016">
    <property type="entry name" value="GAF-like_dom_sf"/>
</dbReference>
<keyword evidence="5" id="KW-0547">Nucleotide-binding</keyword>
<keyword evidence="7" id="KW-0067">ATP-binding</keyword>
<dbReference type="Gene3D" id="2.30.42.10">
    <property type="match status" value="1"/>
</dbReference>
<feature type="transmembrane region" description="Helical" evidence="10">
    <location>
        <begin position="307"/>
        <end position="327"/>
    </location>
</feature>
<dbReference type="GO" id="GO:0005524">
    <property type="term" value="F:ATP binding"/>
    <property type="evidence" value="ECO:0007669"/>
    <property type="project" value="UniProtKB-KW"/>
</dbReference>
<evidence type="ECO:0000313" key="14">
    <source>
        <dbReference type="Proteomes" id="UP000593892"/>
    </source>
</evidence>
<dbReference type="Proteomes" id="UP000593892">
    <property type="component" value="Chromosome"/>
</dbReference>
<keyword evidence="10" id="KW-1133">Transmembrane helix</keyword>
<evidence type="ECO:0000259" key="11">
    <source>
        <dbReference type="PROSITE" id="PS50109"/>
    </source>
</evidence>
<dbReference type="PRINTS" id="PR00344">
    <property type="entry name" value="BCTRLSENSOR"/>
</dbReference>
<proteinExistence type="predicted"/>
<dbReference type="SMART" id="SM00388">
    <property type="entry name" value="HisKA"/>
    <property type="match status" value="1"/>
</dbReference>
<evidence type="ECO:0000256" key="4">
    <source>
        <dbReference type="ARBA" id="ARBA00022679"/>
    </source>
</evidence>
<dbReference type="InterPro" id="IPR036097">
    <property type="entry name" value="HisK_dim/P_sf"/>
</dbReference>
<organism evidence="13 14">
    <name type="scientific">Paludibaculum fermentans</name>
    <dbReference type="NCBI Taxonomy" id="1473598"/>
    <lineage>
        <taxon>Bacteria</taxon>
        <taxon>Pseudomonadati</taxon>
        <taxon>Acidobacteriota</taxon>
        <taxon>Terriglobia</taxon>
        <taxon>Bryobacterales</taxon>
        <taxon>Bryobacteraceae</taxon>
        <taxon>Paludibaculum</taxon>
    </lineage>
</organism>
<dbReference type="CDD" id="cd00082">
    <property type="entry name" value="HisKA"/>
    <property type="match status" value="1"/>
</dbReference>
<dbReference type="PROSITE" id="PS50112">
    <property type="entry name" value="PAS"/>
    <property type="match status" value="1"/>
</dbReference>
<sequence length="993" mass="110634">MKELKSQFVGALLVILTVTAVICAGVNYQQQARFHLPDDGATWMDVPNTADSEQSLRVVAAHVERDEPADLAGIRKGDIVRMIAPVENTPGVPVRQASDVAQLLFQAGVWGKATYTLNRNGVEITAKVIVADANRDRALYFQYFVGAAYLAIGIFLFFRRNQAPKALHFYFLCLVSFILHTFHYTGKLNSFDTGIYIANVVAGLLAPALFVHFCLTFPEPRRHWNNWQAISVYLPALSLILLHLGVAMGVVHTALPLIEMRWVLDRAWMLLFCASYAAGAVLLHFSYRRTEDTIIRQQLKWLRNGTLAGIVPFAALYAVPFLIGSVPSPTMRLSVLFLAFIPLTWTYAILRYRLMDVDIIFQQGYVYMLATLSVLGIVYLLVFALPKRDELSPTSVVLLVLVAAFVFEPLRGWFQQQLDRYFFYKDRYDYRRTLIAFARELSSEMDLDRTLMSVGERLLSTLSVGHVAFFLSKENEPGFQLHTALDRDGGRRRLKSERLDLSFLLDSPEDPYLFFESTRHALDIVTHGKAPSVRATIAELDLTYYLPCNFRGKTLAWLGVSRSNKGDFLSSDDIDLLASLAGYIAMAVENARLYRSLAAKAEQYERLKEFSENIVESINVGILAADLDDRVESWNSQIERLTGIPRIAALGRKLSDLFPEELGAHFDALRANNQVHQLYKIPLRRDTLALPALNGNGHANGNGNGTSNGTANGKSKVERTEVIVNLAIAPLVTKDGARIGRLIIFDDVTEREDLERRLVQADKLSSIGLLAAGVAHEVNTPLAVISTYAQMLAKQVHGDEQKSKLLEKIAKSTFRASEIVNSLLNFSRTSSSEYEALDLNKVISETLSLLEHQFDKHAIAIEVDLEEGAPLIRGNAGRLQQVFLNLFLNARDAMSNLPPGQTRRLSLRTHGEEASVRVEVRDSGAGIPRDHQSRIFDPFFTTKGMQKGTGLGLSVTYGIVEEHGGMIEVESNPGEGALFRLEFPAASRKPVNA</sequence>
<keyword evidence="10" id="KW-0472">Membrane</keyword>
<dbReference type="EMBL" id="CP063849">
    <property type="protein sequence ID" value="QOY87790.1"/>
    <property type="molecule type" value="Genomic_DNA"/>
</dbReference>
<feature type="domain" description="PAS" evidence="12">
    <location>
        <begin position="607"/>
        <end position="661"/>
    </location>
</feature>
<dbReference type="InterPro" id="IPR003661">
    <property type="entry name" value="HisK_dim/P_dom"/>
</dbReference>
<accession>A0A7S7SL77</accession>
<dbReference type="NCBIfam" id="TIGR00229">
    <property type="entry name" value="sensory_box"/>
    <property type="match status" value="1"/>
</dbReference>
<dbReference type="SUPFAM" id="SSF47384">
    <property type="entry name" value="Homodimeric domain of signal transducing histidine kinase"/>
    <property type="match status" value="1"/>
</dbReference>
<dbReference type="InterPro" id="IPR005467">
    <property type="entry name" value="His_kinase_dom"/>
</dbReference>
<keyword evidence="4" id="KW-0808">Transferase</keyword>
<keyword evidence="10" id="KW-0812">Transmembrane</keyword>
<dbReference type="SUPFAM" id="SSF55781">
    <property type="entry name" value="GAF domain-like"/>
    <property type="match status" value="1"/>
</dbReference>
<dbReference type="InterPro" id="IPR004358">
    <property type="entry name" value="Sig_transdc_His_kin-like_C"/>
</dbReference>
<dbReference type="Gene3D" id="3.30.450.40">
    <property type="match status" value="1"/>
</dbReference>
<dbReference type="PANTHER" id="PTHR43065">
    <property type="entry name" value="SENSOR HISTIDINE KINASE"/>
    <property type="match status" value="1"/>
</dbReference>
<feature type="transmembrane region" description="Helical" evidence="10">
    <location>
        <begin position="167"/>
        <end position="184"/>
    </location>
</feature>
<evidence type="ECO:0000256" key="3">
    <source>
        <dbReference type="ARBA" id="ARBA00022553"/>
    </source>
</evidence>
<dbReference type="PANTHER" id="PTHR43065:SF10">
    <property type="entry name" value="PEROXIDE STRESS-ACTIVATED HISTIDINE KINASE MAK3"/>
    <property type="match status" value="1"/>
</dbReference>
<keyword evidence="14" id="KW-1185">Reference proteome</keyword>
<evidence type="ECO:0000313" key="13">
    <source>
        <dbReference type="EMBL" id="QOY87790.1"/>
    </source>
</evidence>
<evidence type="ECO:0000256" key="8">
    <source>
        <dbReference type="ARBA" id="ARBA00023012"/>
    </source>
</evidence>
<dbReference type="RefSeq" id="WP_194449457.1">
    <property type="nucleotide sequence ID" value="NZ_CP063849.1"/>
</dbReference>
<reference evidence="13 14" key="1">
    <citation type="submission" date="2020-10" db="EMBL/GenBank/DDBJ databases">
        <title>Complete genome sequence of Paludibaculum fermentans P105T, a facultatively anaerobic acidobacterium capable of dissimilatory Fe(III) reduction.</title>
        <authorList>
            <person name="Dedysh S.N."/>
            <person name="Beletsky A.V."/>
            <person name="Kulichevskaya I.S."/>
            <person name="Mardanov A.V."/>
            <person name="Ravin N.V."/>
        </authorList>
    </citation>
    <scope>NUCLEOTIDE SEQUENCE [LARGE SCALE GENOMIC DNA]</scope>
    <source>
        <strain evidence="13 14">P105</strain>
    </source>
</reference>
<dbReference type="SUPFAM" id="SSF50156">
    <property type="entry name" value="PDZ domain-like"/>
    <property type="match status" value="1"/>
</dbReference>
<evidence type="ECO:0000256" key="9">
    <source>
        <dbReference type="SAM" id="MobiDB-lite"/>
    </source>
</evidence>
<feature type="transmembrane region" description="Helical" evidence="10">
    <location>
        <begin position="364"/>
        <end position="385"/>
    </location>
</feature>
<dbReference type="InterPro" id="IPR035965">
    <property type="entry name" value="PAS-like_dom_sf"/>
</dbReference>
<feature type="domain" description="Histidine kinase" evidence="11">
    <location>
        <begin position="773"/>
        <end position="987"/>
    </location>
</feature>
<dbReference type="AlphaFoldDB" id="A0A7S7SL77"/>
<evidence type="ECO:0000256" key="2">
    <source>
        <dbReference type="ARBA" id="ARBA00012438"/>
    </source>
</evidence>
<evidence type="ECO:0000256" key="5">
    <source>
        <dbReference type="ARBA" id="ARBA00022741"/>
    </source>
</evidence>
<dbReference type="Pfam" id="PF00512">
    <property type="entry name" value="HisKA"/>
    <property type="match status" value="1"/>
</dbReference>
<dbReference type="Gene3D" id="1.10.287.130">
    <property type="match status" value="1"/>
</dbReference>
<dbReference type="SUPFAM" id="SSF55874">
    <property type="entry name" value="ATPase domain of HSP90 chaperone/DNA topoisomerase II/histidine kinase"/>
    <property type="match status" value="1"/>
</dbReference>
<protein>
    <recommendedName>
        <fullName evidence="2">histidine kinase</fullName>
        <ecNumber evidence="2">2.7.13.3</ecNumber>
    </recommendedName>
</protein>
<evidence type="ECO:0000256" key="7">
    <source>
        <dbReference type="ARBA" id="ARBA00022840"/>
    </source>
</evidence>
<dbReference type="InterPro" id="IPR000014">
    <property type="entry name" value="PAS"/>
</dbReference>
<feature type="transmembrane region" description="Helical" evidence="10">
    <location>
        <begin position="333"/>
        <end position="352"/>
    </location>
</feature>
<feature type="transmembrane region" description="Helical" evidence="10">
    <location>
        <begin position="140"/>
        <end position="158"/>
    </location>
</feature>
<keyword evidence="8" id="KW-0902">Two-component regulatory system</keyword>
<evidence type="ECO:0000256" key="10">
    <source>
        <dbReference type="SAM" id="Phobius"/>
    </source>
</evidence>